<feature type="signal peptide" evidence="2">
    <location>
        <begin position="1"/>
        <end position="24"/>
    </location>
</feature>
<dbReference type="GeneID" id="63459597"/>
<proteinExistence type="predicted"/>
<keyword evidence="2" id="KW-0732">Signal</keyword>
<dbReference type="OrthoDB" id="3276947at2"/>
<evidence type="ECO:0000256" key="2">
    <source>
        <dbReference type="SAM" id="SignalP"/>
    </source>
</evidence>
<dbReference type="Gene3D" id="2.120.10.30">
    <property type="entry name" value="TolB, C-terminal domain"/>
    <property type="match status" value="1"/>
</dbReference>
<accession>A0A239VJ27</accession>
<feature type="chain" id="PRO_5011271303" description="Streptogramin lyase" evidence="2">
    <location>
        <begin position="25"/>
        <end position="476"/>
    </location>
</feature>
<reference evidence="3 4" key="1">
    <citation type="submission" date="2017-06" db="EMBL/GenBank/DDBJ databases">
        <authorList>
            <consortium name="Pathogen Informatics"/>
        </authorList>
    </citation>
    <scope>NUCLEOTIDE SEQUENCE [LARGE SCALE GENOMIC DNA]</scope>
    <source>
        <strain evidence="3 4">NCTC13039</strain>
    </source>
</reference>
<evidence type="ECO:0000313" key="4">
    <source>
        <dbReference type="Proteomes" id="UP000242637"/>
    </source>
</evidence>
<evidence type="ECO:0000313" key="3">
    <source>
        <dbReference type="EMBL" id="SNV21896.1"/>
    </source>
</evidence>
<dbReference type="STRING" id="1121387.GCA_000429885_01933"/>
<evidence type="ECO:0008006" key="5">
    <source>
        <dbReference type="Google" id="ProtNLM"/>
    </source>
</evidence>
<dbReference type="EMBL" id="LT906453">
    <property type="protein sequence ID" value="SNV21896.1"/>
    <property type="molecule type" value="Genomic_DNA"/>
</dbReference>
<organism evidence="3 4">
    <name type="scientific">Dermatophilus congolensis</name>
    <dbReference type="NCBI Taxonomy" id="1863"/>
    <lineage>
        <taxon>Bacteria</taxon>
        <taxon>Bacillati</taxon>
        <taxon>Actinomycetota</taxon>
        <taxon>Actinomycetes</taxon>
        <taxon>Micrococcales</taxon>
        <taxon>Dermatophilaceae</taxon>
        <taxon>Dermatophilus</taxon>
    </lineage>
</organism>
<dbReference type="AlphaFoldDB" id="A0A239VJ27"/>
<sequence>MRCGFWAVTAALGLSVLVAPVALAAPDPGSRGGVHGLGPVGTATMHGDAQSSDTTPNPGPGSRGVRSVFSGKQAACPTVLADREGMVWSLCTQIANRAPVVNLLDSTTGATLASMPVAKGALLGGVYAYVDNQNRLVMVDGKHRLLKIGKSRAGNGSWVVSAAQSYDISAFVTAGGADSADAVVGLAPDRRGRIWLATRQGKVGVFSAGSAGVKSLRLGVGERVDNSISSSPRGVAIASSHALYMLDASDDDVPRVLWRKGYDRGSARKPGQLSWGTGATPTFFGPKGSDEYVTITDNADEQEHLLVYKVSDGSLVCSAGVFARGASGTENSAMGHGRSVIVASTYGYPYPALPQGAGRSKPGVASFTAGGMERFEVAADGSGCRRVWSVPVLSSAVPRWSVADDTIYTIVRPAAGVVTGSTFEAVTVDPNTGAVTSRTKIARSALRDTLEMVGTITKDGVWWQGAMTGVFRMQAK</sequence>
<name>A0A239VJ27_9MICO</name>
<dbReference type="KEGG" id="dco:SAMEA4475696_1376"/>
<evidence type="ECO:0000256" key="1">
    <source>
        <dbReference type="SAM" id="MobiDB-lite"/>
    </source>
</evidence>
<keyword evidence="4" id="KW-1185">Reference proteome</keyword>
<feature type="region of interest" description="Disordered" evidence="1">
    <location>
        <begin position="28"/>
        <end position="67"/>
    </location>
</feature>
<feature type="compositionally biased region" description="Gly residues" evidence="1">
    <location>
        <begin position="30"/>
        <end position="39"/>
    </location>
</feature>
<dbReference type="RefSeq" id="WP_084441398.1">
    <property type="nucleotide sequence ID" value="NZ_LT906453.1"/>
</dbReference>
<protein>
    <recommendedName>
        <fullName evidence="5">Streptogramin lyase</fullName>
    </recommendedName>
</protein>
<dbReference type="InterPro" id="IPR011042">
    <property type="entry name" value="6-blade_b-propeller_TolB-like"/>
</dbReference>
<dbReference type="Proteomes" id="UP000242637">
    <property type="component" value="Chromosome 1"/>
</dbReference>
<gene>
    <name evidence="3" type="ORF">SAMEA4475696_01376</name>
</gene>